<dbReference type="InterPro" id="IPR000748">
    <property type="entry name" value="PsdUridine_synth_RsuA/RluB/E/F"/>
</dbReference>
<dbReference type="SMART" id="SM00363">
    <property type="entry name" value="S4"/>
    <property type="match status" value="1"/>
</dbReference>
<dbReference type="PANTHER" id="PTHR47683:SF4">
    <property type="entry name" value="PSEUDOURIDINE SYNTHASE"/>
    <property type="match status" value="1"/>
</dbReference>
<proteinExistence type="inferred from homology"/>
<dbReference type="Gene3D" id="3.10.290.10">
    <property type="entry name" value="RNA-binding S4 domain"/>
    <property type="match status" value="1"/>
</dbReference>
<accession>A0A9D1F5N9</accession>
<dbReference type="InterPro" id="IPR036412">
    <property type="entry name" value="HAD-like_sf"/>
</dbReference>
<dbReference type="InterPro" id="IPR036986">
    <property type="entry name" value="S4_RNA-bd_sf"/>
</dbReference>
<reference evidence="7" key="2">
    <citation type="journal article" date="2021" name="PeerJ">
        <title>Extensive microbial diversity within the chicken gut microbiome revealed by metagenomics and culture.</title>
        <authorList>
            <person name="Gilroy R."/>
            <person name="Ravi A."/>
            <person name="Getino M."/>
            <person name="Pursley I."/>
            <person name="Horton D.L."/>
            <person name="Alikhan N.F."/>
            <person name="Baker D."/>
            <person name="Gharbi K."/>
            <person name="Hall N."/>
            <person name="Watson M."/>
            <person name="Adriaenssens E.M."/>
            <person name="Foster-Nyarko E."/>
            <person name="Jarju S."/>
            <person name="Secka A."/>
            <person name="Antonio M."/>
            <person name="Oren A."/>
            <person name="Chaudhuri R.R."/>
            <person name="La Ragione R."/>
            <person name="Hildebrand F."/>
            <person name="Pallen M.J."/>
        </authorList>
    </citation>
    <scope>NUCLEOTIDE SEQUENCE</scope>
    <source>
        <strain evidence="7">CHK178-757</strain>
    </source>
</reference>
<dbReference type="CDD" id="cd00165">
    <property type="entry name" value="S4"/>
    <property type="match status" value="1"/>
</dbReference>
<dbReference type="EMBL" id="DVIT01000030">
    <property type="protein sequence ID" value="HIS47612.1"/>
    <property type="molecule type" value="Genomic_DNA"/>
</dbReference>
<dbReference type="CDD" id="cd02553">
    <property type="entry name" value="PseudoU_synth_RsuA"/>
    <property type="match status" value="1"/>
</dbReference>
<dbReference type="InterPro" id="IPR050343">
    <property type="entry name" value="RsuA_PseudoU_synthase"/>
</dbReference>
<evidence type="ECO:0000259" key="6">
    <source>
        <dbReference type="SMART" id="SM00363"/>
    </source>
</evidence>
<evidence type="ECO:0000256" key="4">
    <source>
        <dbReference type="PROSITE-ProRule" id="PRU00182"/>
    </source>
</evidence>
<dbReference type="PROSITE" id="PS50889">
    <property type="entry name" value="S4"/>
    <property type="match status" value="1"/>
</dbReference>
<dbReference type="SUPFAM" id="SSF55174">
    <property type="entry name" value="Alpha-L RNA-binding motif"/>
    <property type="match status" value="1"/>
</dbReference>
<dbReference type="InterPro" id="IPR042092">
    <property type="entry name" value="PsdUridine_s_RsuA/RluB/E/F_cat"/>
</dbReference>
<dbReference type="PRINTS" id="PR00413">
    <property type="entry name" value="HADHALOGNASE"/>
</dbReference>
<dbReference type="InterPro" id="IPR006439">
    <property type="entry name" value="HAD-SF_hydro_IA"/>
</dbReference>
<evidence type="ECO:0000256" key="2">
    <source>
        <dbReference type="ARBA" id="ARBA00022884"/>
    </source>
</evidence>
<dbReference type="AlphaFoldDB" id="A0A9D1F5N9"/>
<dbReference type="NCBIfam" id="TIGR00093">
    <property type="entry name" value="pseudouridine synthase"/>
    <property type="match status" value="1"/>
</dbReference>
<dbReference type="Proteomes" id="UP000823927">
    <property type="component" value="Unassembled WGS sequence"/>
</dbReference>
<gene>
    <name evidence="7" type="ORF">IAB46_08680</name>
</gene>
<dbReference type="PANTHER" id="PTHR47683">
    <property type="entry name" value="PSEUDOURIDINE SYNTHASE FAMILY PROTEIN-RELATED"/>
    <property type="match status" value="1"/>
</dbReference>
<dbReference type="SUPFAM" id="SSF55120">
    <property type="entry name" value="Pseudouridine synthase"/>
    <property type="match status" value="1"/>
</dbReference>
<dbReference type="InterPro" id="IPR023214">
    <property type="entry name" value="HAD_sf"/>
</dbReference>
<dbReference type="InterPro" id="IPR020103">
    <property type="entry name" value="PsdUridine_synth_cat_dom_sf"/>
</dbReference>
<dbReference type="Pfam" id="PF01479">
    <property type="entry name" value="S4"/>
    <property type="match status" value="1"/>
</dbReference>
<dbReference type="InterPro" id="IPR020094">
    <property type="entry name" value="TruA/RsuA/RluB/E/F_N"/>
</dbReference>
<dbReference type="EC" id="5.4.99.-" evidence="5"/>
<dbReference type="InterPro" id="IPR023198">
    <property type="entry name" value="PGP-like_dom2"/>
</dbReference>
<evidence type="ECO:0000313" key="8">
    <source>
        <dbReference type="Proteomes" id="UP000823927"/>
    </source>
</evidence>
<dbReference type="SFLD" id="SFLDG01135">
    <property type="entry name" value="C1.5.6:_HAD__Beta-PGM__Phospha"/>
    <property type="match status" value="1"/>
</dbReference>
<dbReference type="Gene3D" id="3.30.70.1560">
    <property type="entry name" value="Alpha-L RNA-binding motif"/>
    <property type="match status" value="1"/>
</dbReference>
<evidence type="ECO:0000313" key="7">
    <source>
        <dbReference type="EMBL" id="HIS47612.1"/>
    </source>
</evidence>
<dbReference type="CDD" id="cd07505">
    <property type="entry name" value="HAD_BPGM-like"/>
    <property type="match status" value="1"/>
</dbReference>
<evidence type="ECO:0000256" key="5">
    <source>
        <dbReference type="RuleBase" id="RU003887"/>
    </source>
</evidence>
<sequence>MKSLVRLDKYLADMGIGTRSQVKEKIRRGLVTVNGALAKGPEQKVDTQKDTILCDGAQVGYVHYEYYMLNKPSGVLSAARDKHAKTVVDLIDEKKRKDLFPAGRLDKDTQGLLIITNDGPLAHELLSPKKHVSKVYYARVEGCVSSQDVRDFACGLKVDEELTARPARLTVIHVSAEENISEVLIEIQEGKFHQVKRMFQAVGKTVTFLKRLTMGPLHLDPGLLPGQYRSLTEDEIRSLKHPEEAARPGSLENGRLKDNDLLMDVDAVIFDLDGTLIDSMGVWESIDEEYLGRFGIPMPEDLQEAISGISVTQTAIYFKETFGISDSIQEIISDWNDMAMEHYTNRAPLKGGALLFLKYLKHRQIPCAIATSNSRDLTRAVLESHGITRYFQAVVTGEDIHKGKPEPDVYLEAAARLDARPSRCLVFEDIPYGIMAAARAGMGCAAVFDTFSAGEDDEKRRLADYYIRDYLDIFNQTYEELK</sequence>
<evidence type="ECO:0000256" key="3">
    <source>
        <dbReference type="ARBA" id="ARBA00023235"/>
    </source>
</evidence>
<dbReference type="SFLD" id="SFLDS00003">
    <property type="entry name" value="Haloacid_Dehalogenase"/>
    <property type="match status" value="1"/>
</dbReference>
<dbReference type="Pfam" id="PF13419">
    <property type="entry name" value="HAD_2"/>
    <property type="match status" value="1"/>
</dbReference>
<protein>
    <recommendedName>
        <fullName evidence="5">Pseudouridine synthase</fullName>
        <ecNumber evidence="5">5.4.99.-</ecNumber>
    </recommendedName>
</protein>
<dbReference type="Gene3D" id="3.40.50.1000">
    <property type="entry name" value="HAD superfamily/HAD-like"/>
    <property type="match status" value="1"/>
</dbReference>
<dbReference type="SUPFAM" id="SSF56784">
    <property type="entry name" value="HAD-like"/>
    <property type="match status" value="1"/>
</dbReference>
<evidence type="ECO:0000256" key="1">
    <source>
        <dbReference type="ARBA" id="ARBA00008348"/>
    </source>
</evidence>
<dbReference type="SFLD" id="SFLDG01129">
    <property type="entry name" value="C1.5:_HAD__Beta-PGM__Phosphata"/>
    <property type="match status" value="1"/>
</dbReference>
<dbReference type="GO" id="GO:0003723">
    <property type="term" value="F:RNA binding"/>
    <property type="evidence" value="ECO:0007669"/>
    <property type="project" value="UniProtKB-KW"/>
</dbReference>
<keyword evidence="3 5" id="KW-0413">Isomerase</keyword>
<dbReference type="InterPro" id="IPR002942">
    <property type="entry name" value="S4_RNA-bd"/>
</dbReference>
<dbReference type="GO" id="GO:0000455">
    <property type="term" value="P:enzyme-directed rRNA pseudouridine synthesis"/>
    <property type="evidence" value="ECO:0007669"/>
    <property type="project" value="UniProtKB-ARBA"/>
</dbReference>
<dbReference type="Gene3D" id="3.30.70.580">
    <property type="entry name" value="Pseudouridine synthase I, catalytic domain, N-terminal subdomain"/>
    <property type="match status" value="1"/>
</dbReference>
<comment type="caution">
    <text evidence="7">The sequence shown here is derived from an EMBL/GenBank/DDBJ whole genome shotgun (WGS) entry which is preliminary data.</text>
</comment>
<dbReference type="Gene3D" id="1.10.150.240">
    <property type="entry name" value="Putative phosphatase, domain 2"/>
    <property type="match status" value="1"/>
</dbReference>
<dbReference type="Pfam" id="PF00849">
    <property type="entry name" value="PseudoU_synth_2"/>
    <property type="match status" value="1"/>
</dbReference>
<organism evidence="7 8">
    <name type="scientific">Candidatus Scybalocola faecigallinarum</name>
    <dbReference type="NCBI Taxonomy" id="2840941"/>
    <lineage>
        <taxon>Bacteria</taxon>
        <taxon>Bacillati</taxon>
        <taxon>Bacillota</taxon>
        <taxon>Clostridia</taxon>
        <taxon>Lachnospirales</taxon>
        <taxon>Lachnospiraceae</taxon>
        <taxon>Lachnospiraceae incertae sedis</taxon>
        <taxon>Candidatus Scybalocola (ex Gilroy et al. 2021)</taxon>
    </lineage>
</organism>
<dbReference type="PROSITE" id="PS01149">
    <property type="entry name" value="PSI_RSU"/>
    <property type="match status" value="1"/>
</dbReference>
<keyword evidence="2 4" id="KW-0694">RNA-binding</keyword>
<feature type="domain" description="RNA-binding S4" evidence="6">
    <location>
        <begin position="5"/>
        <end position="65"/>
    </location>
</feature>
<dbReference type="InterPro" id="IPR041492">
    <property type="entry name" value="HAD_2"/>
</dbReference>
<dbReference type="InterPro" id="IPR006145">
    <property type="entry name" value="PsdUridine_synth_RsuA/RluA"/>
</dbReference>
<dbReference type="InterPro" id="IPR018496">
    <property type="entry name" value="PsdUridine_synth_RsuA/RluB_CS"/>
</dbReference>
<name>A0A9D1F5N9_9FIRM</name>
<reference evidence="7" key="1">
    <citation type="submission" date="2020-10" db="EMBL/GenBank/DDBJ databases">
        <authorList>
            <person name="Gilroy R."/>
        </authorList>
    </citation>
    <scope>NUCLEOTIDE SEQUENCE</scope>
    <source>
        <strain evidence="7">CHK178-757</strain>
    </source>
</reference>
<dbReference type="GO" id="GO:0120159">
    <property type="term" value="F:rRNA pseudouridine synthase activity"/>
    <property type="evidence" value="ECO:0007669"/>
    <property type="project" value="UniProtKB-ARBA"/>
</dbReference>
<comment type="similarity">
    <text evidence="1 5">Belongs to the pseudouridine synthase RsuA family.</text>
</comment>
<dbReference type="NCBIfam" id="TIGR01509">
    <property type="entry name" value="HAD-SF-IA-v3"/>
    <property type="match status" value="1"/>
</dbReference>